<comment type="similarity">
    <text evidence="2">Belongs to the short-chain dehydrogenases/reductases (SDR) family.</text>
</comment>
<keyword evidence="1" id="KW-0560">Oxidoreductase</keyword>
<dbReference type="PRINTS" id="PR00081">
    <property type="entry name" value="GDHRDH"/>
</dbReference>
<reference evidence="3 4" key="1">
    <citation type="journal article" date="2015" name="Genome Biol. Evol.">
        <title>The genome of winter moth (Operophtera brumata) provides a genomic perspective on sexual dimorphism and phenology.</title>
        <authorList>
            <person name="Derks M.F."/>
            <person name="Smit S."/>
            <person name="Salis L."/>
            <person name="Schijlen E."/>
            <person name="Bossers A."/>
            <person name="Mateman C."/>
            <person name="Pijl A.S."/>
            <person name="de Ridder D."/>
            <person name="Groenen M.A."/>
            <person name="Visser M.E."/>
            <person name="Megens H.J."/>
        </authorList>
    </citation>
    <scope>NUCLEOTIDE SEQUENCE [LARGE SCALE GENOMIC DNA]</scope>
    <source>
        <strain evidence="3">WM2013NL</strain>
        <tissue evidence="3">Head and thorax</tissue>
    </source>
</reference>
<dbReference type="Proteomes" id="UP000037510">
    <property type="component" value="Unassembled WGS sequence"/>
</dbReference>
<evidence type="ECO:0000256" key="1">
    <source>
        <dbReference type="ARBA" id="ARBA00023002"/>
    </source>
</evidence>
<proteinExistence type="inferred from homology"/>
<dbReference type="InterPro" id="IPR002347">
    <property type="entry name" value="SDR_fam"/>
</dbReference>
<dbReference type="Gene3D" id="3.40.50.720">
    <property type="entry name" value="NAD(P)-binding Rossmann-like Domain"/>
    <property type="match status" value="1"/>
</dbReference>
<dbReference type="AlphaFoldDB" id="A0A0L7KPQ7"/>
<dbReference type="PANTHER" id="PTHR43157">
    <property type="entry name" value="PHOSPHATIDYLINOSITOL-GLYCAN BIOSYNTHESIS CLASS F PROTEIN-RELATED"/>
    <property type="match status" value="1"/>
</dbReference>
<dbReference type="PANTHER" id="PTHR43157:SF31">
    <property type="entry name" value="PHOSPHATIDYLINOSITOL-GLYCAN BIOSYNTHESIS CLASS F PROTEIN"/>
    <property type="match status" value="1"/>
</dbReference>
<protein>
    <submittedName>
        <fullName evidence="3">Putative retinol dehydrogenase 11</fullName>
    </submittedName>
</protein>
<organism evidence="3 4">
    <name type="scientific">Operophtera brumata</name>
    <name type="common">Winter moth</name>
    <name type="synonym">Phalaena brumata</name>
    <dbReference type="NCBI Taxonomy" id="104452"/>
    <lineage>
        <taxon>Eukaryota</taxon>
        <taxon>Metazoa</taxon>
        <taxon>Ecdysozoa</taxon>
        <taxon>Arthropoda</taxon>
        <taxon>Hexapoda</taxon>
        <taxon>Insecta</taxon>
        <taxon>Pterygota</taxon>
        <taxon>Neoptera</taxon>
        <taxon>Endopterygota</taxon>
        <taxon>Lepidoptera</taxon>
        <taxon>Glossata</taxon>
        <taxon>Ditrysia</taxon>
        <taxon>Geometroidea</taxon>
        <taxon>Geometridae</taxon>
        <taxon>Larentiinae</taxon>
        <taxon>Operophtera</taxon>
    </lineage>
</organism>
<dbReference type="EMBL" id="JTDY01007639">
    <property type="protein sequence ID" value="KOB65051.1"/>
    <property type="molecule type" value="Genomic_DNA"/>
</dbReference>
<dbReference type="GO" id="GO:0016491">
    <property type="term" value="F:oxidoreductase activity"/>
    <property type="evidence" value="ECO:0007669"/>
    <property type="project" value="UniProtKB-KW"/>
</dbReference>
<name>A0A0L7KPQ7_OPEBR</name>
<comment type="caution">
    <text evidence="3">The sequence shown here is derived from an EMBL/GenBank/DDBJ whole genome shotgun (WGS) entry which is preliminary data.</text>
</comment>
<evidence type="ECO:0000313" key="4">
    <source>
        <dbReference type="Proteomes" id="UP000037510"/>
    </source>
</evidence>
<gene>
    <name evidence="3" type="ORF">OBRU01_23299</name>
</gene>
<evidence type="ECO:0000256" key="2">
    <source>
        <dbReference type="RuleBase" id="RU000363"/>
    </source>
</evidence>
<dbReference type="Pfam" id="PF00106">
    <property type="entry name" value="adh_short"/>
    <property type="match status" value="1"/>
</dbReference>
<dbReference type="SUPFAM" id="SSF51735">
    <property type="entry name" value="NAD(P)-binding Rossmann-fold domains"/>
    <property type="match status" value="1"/>
</dbReference>
<dbReference type="STRING" id="104452.A0A0L7KPQ7"/>
<dbReference type="PRINTS" id="PR00080">
    <property type="entry name" value="SDRFAMILY"/>
</dbReference>
<keyword evidence="4" id="KW-1185">Reference proteome</keyword>
<dbReference type="InterPro" id="IPR036291">
    <property type="entry name" value="NAD(P)-bd_dom_sf"/>
</dbReference>
<accession>A0A0L7KPQ7</accession>
<evidence type="ECO:0000313" key="3">
    <source>
        <dbReference type="EMBL" id="KOB65051.1"/>
    </source>
</evidence>
<sequence length="316" mass="34651">MIVVLGVLLAILCIIILFGIYQKKTNALCESKKRIDGKTVLVTGGTAGMGLEIARELATRGARVIVACPFPEEGIAAREHIVHTTGNNNVQFKHLDLASLASTRRFADEVLRNENRLDILVNNAGVAGPCERNTADGMNIVMQVNYFGTFLLTLLLLPLLKKTGMPGERSRIVNTASVLHRLGKVSDDLNANYKVLRGEVYARSKLCVVLFTRELAQRLKGENVVVNSVDPGAVGTGIFQSWNETVGRIVRWITYCFFKTPWEGAQTALHVALDEGAGDVTGEFFRNCRLSSASQTACDAELAKTLWKESEKLVKM</sequence>